<keyword evidence="1" id="KW-0472">Membrane</keyword>
<dbReference type="EMBL" id="JBBPBM010000019">
    <property type="protein sequence ID" value="KAK8554380.1"/>
    <property type="molecule type" value="Genomic_DNA"/>
</dbReference>
<keyword evidence="1" id="KW-0812">Transmembrane</keyword>
<reference evidence="2 3" key="1">
    <citation type="journal article" date="2024" name="G3 (Bethesda)">
        <title>Genome assembly of Hibiscus sabdariffa L. provides insights into metabolisms of medicinal natural products.</title>
        <authorList>
            <person name="Kim T."/>
        </authorList>
    </citation>
    <scope>NUCLEOTIDE SEQUENCE [LARGE SCALE GENOMIC DNA]</scope>
    <source>
        <strain evidence="2">TK-2024</strain>
        <tissue evidence="2">Old leaves</tissue>
    </source>
</reference>
<evidence type="ECO:0000256" key="1">
    <source>
        <dbReference type="SAM" id="Phobius"/>
    </source>
</evidence>
<proteinExistence type="predicted"/>
<keyword evidence="3" id="KW-1185">Reference proteome</keyword>
<evidence type="ECO:0000313" key="2">
    <source>
        <dbReference type="EMBL" id="KAK8554380.1"/>
    </source>
</evidence>
<accession>A0ABR2E8N1</accession>
<organism evidence="2 3">
    <name type="scientific">Hibiscus sabdariffa</name>
    <name type="common">roselle</name>
    <dbReference type="NCBI Taxonomy" id="183260"/>
    <lineage>
        <taxon>Eukaryota</taxon>
        <taxon>Viridiplantae</taxon>
        <taxon>Streptophyta</taxon>
        <taxon>Embryophyta</taxon>
        <taxon>Tracheophyta</taxon>
        <taxon>Spermatophyta</taxon>
        <taxon>Magnoliopsida</taxon>
        <taxon>eudicotyledons</taxon>
        <taxon>Gunneridae</taxon>
        <taxon>Pentapetalae</taxon>
        <taxon>rosids</taxon>
        <taxon>malvids</taxon>
        <taxon>Malvales</taxon>
        <taxon>Malvaceae</taxon>
        <taxon>Malvoideae</taxon>
        <taxon>Hibiscus</taxon>
    </lineage>
</organism>
<comment type="caution">
    <text evidence="2">The sequence shown here is derived from an EMBL/GenBank/DDBJ whole genome shotgun (WGS) entry which is preliminary data.</text>
</comment>
<dbReference type="Proteomes" id="UP001472677">
    <property type="component" value="Unassembled WGS sequence"/>
</dbReference>
<keyword evidence="1" id="KW-1133">Transmembrane helix</keyword>
<sequence length="157" mass="18634">MKSKMDVERVIDRFDGFWLYGSRVQVHMALRDTRDSFWRKKRSDEKHTDIRLSQNHSDQRNAHKQYLKVPSKLVEGVVDGGKLDILQNCATGFCRHPYRLSDLVKEYRDAKSEGFTVMWIVGSLVFLMFVDMSMRKKVLDEHQLDKWLENVIKWSPQ</sequence>
<feature type="transmembrane region" description="Helical" evidence="1">
    <location>
        <begin position="115"/>
        <end position="134"/>
    </location>
</feature>
<gene>
    <name evidence="2" type="ORF">V6N12_031344</name>
</gene>
<evidence type="ECO:0000313" key="3">
    <source>
        <dbReference type="Proteomes" id="UP001472677"/>
    </source>
</evidence>
<protein>
    <submittedName>
        <fullName evidence="2">Uncharacterized protein</fullName>
    </submittedName>
</protein>
<name>A0ABR2E8N1_9ROSI</name>